<comment type="caution">
    <text evidence="2">The sequence shown here is derived from an EMBL/GenBank/DDBJ whole genome shotgun (WGS) entry which is preliminary data.</text>
</comment>
<evidence type="ECO:0000256" key="1">
    <source>
        <dbReference type="SAM" id="Phobius"/>
    </source>
</evidence>
<keyword evidence="1" id="KW-0472">Membrane</keyword>
<organism evidence="2 3">
    <name type="scientific">Orchesella dallaii</name>
    <dbReference type="NCBI Taxonomy" id="48710"/>
    <lineage>
        <taxon>Eukaryota</taxon>
        <taxon>Metazoa</taxon>
        <taxon>Ecdysozoa</taxon>
        <taxon>Arthropoda</taxon>
        <taxon>Hexapoda</taxon>
        <taxon>Collembola</taxon>
        <taxon>Entomobryomorpha</taxon>
        <taxon>Entomobryoidea</taxon>
        <taxon>Orchesellidae</taxon>
        <taxon>Orchesellinae</taxon>
        <taxon>Orchesella</taxon>
    </lineage>
</organism>
<feature type="transmembrane region" description="Helical" evidence="1">
    <location>
        <begin position="6"/>
        <end position="24"/>
    </location>
</feature>
<evidence type="ECO:0000313" key="3">
    <source>
        <dbReference type="Proteomes" id="UP001642540"/>
    </source>
</evidence>
<sequence length="86" mass="9084">MKTSAITPSPLVAICAIWMGGLYLKKLLRLHKSTGAKLAGRVPLNAVFGTLVSSQMVSTTIAGTTSPMVNLNYTSQPNPRVIQVGN</sequence>
<protein>
    <submittedName>
        <fullName evidence="2">Uncharacterized protein</fullName>
    </submittedName>
</protein>
<name>A0ABP1RH47_9HEXA</name>
<reference evidence="2 3" key="1">
    <citation type="submission" date="2024-08" db="EMBL/GenBank/DDBJ databases">
        <authorList>
            <person name="Cucini C."/>
            <person name="Frati F."/>
        </authorList>
    </citation>
    <scope>NUCLEOTIDE SEQUENCE [LARGE SCALE GENOMIC DNA]</scope>
</reference>
<accession>A0ABP1RH47</accession>
<keyword evidence="3" id="KW-1185">Reference proteome</keyword>
<dbReference type="EMBL" id="CAXLJM020000074">
    <property type="protein sequence ID" value="CAL8128135.1"/>
    <property type="molecule type" value="Genomic_DNA"/>
</dbReference>
<evidence type="ECO:0000313" key="2">
    <source>
        <dbReference type="EMBL" id="CAL8128135.1"/>
    </source>
</evidence>
<keyword evidence="1" id="KW-0812">Transmembrane</keyword>
<proteinExistence type="predicted"/>
<dbReference type="Proteomes" id="UP001642540">
    <property type="component" value="Unassembled WGS sequence"/>
</dbReference>
<keyword evidence="1" id="KW-1133">Transmembrane helix</keyword>
<gene>
    <name evidence="2" type="ORF">ODALV1_LOCUS22103</name>
</gene>